<organism evidence="4">
    <name type="scientific">Anisakis simplex</name>
    <name type="common">Herring worm</name>
    <dbReference type="NCBI Taxonomy" id="6269"/>
    <lineage>
        <taxon>Eukaryota</taxon>
        <taxon>Metazoa</taxon>
        <taxon>Ecdysozoa</taxon>
        <taxon>Nematoda</taxon>
        <taxon>Chromadorea</taxon>
        <taxon>Rhabditida</taxon>
        <taxon>Spirurina</taxon>
        <taxon>Ascaridomorpha</taxon>
        <taxon>Ascaridoidea</taxon>
        <taxon>Anisakidae</taxon>
        <taxon>Anisakis</taxon>
        <taxon>Anisakis simplex complex</taxon>
    </lineage>
</organism>
<evidence type="ECO:0000313" key="4">
    <source>
        <dbReference type="WBParaSite" id="ASIM_0001884301-mRNA-1"/>
    </source>
</evidence>
<reference evidence="2 3" key="2">
    <citation type="submission" date="2018-11" db="EMBL/GenBank/DDBJ databases">
        <authorList>
            <consortium name="Pathogen Informatics"/>
        </authorList>
    </citation>
    <scope>NUCLEOTIDE SEQUENCE [LARGE SCALE GENOMIC DNA]</scope>
</reference>
<feature type="compositionally biased region" description="Low complexity" evidence="1">
    <location>
        <begin position="74"/>
        <end position="104"/>
    </location>
</feature>
<evidence type="ECO:0000313" key="2">
    <source>
        <dbReference type="EMBL" id="VDK63922.1"/>
    </source>
</evidence>
<sequence length="137" mass="13994">MPKNLTGQDCMAEPPVPRALWSQRQRGDPAPWGRPGDRGTWAGILPESIGGAGNSLVYPGHATSGMAQPPGEKTALTSTTTGAAEATTPTVPAAQHRGAAAGTPRRGGGTGTRSISYMRPTTNLVPPTKLLQAAATL</sequence>
<proteinExistence type="predicted"/>
<dbReference type="AlphaFoldDB" id="A0A0M3KCZ1"/>
<dbReference type="EMBL" id="UYRR01035215">
    <property type="protein sequence ID" value="VDK63922.1"/>
    <property type="molecule type" value="Genomic_DNA"/>
</dbReference>
<evidence type="ECO:0000313" key="3">
    <source>
        <dbReference type="Proteomes" id="UP000267096"/>
    </source>
</evidence>
<dbReference type="Proteomes" id="UP000267096">
    <property type="component" value="Unassembled WGS sequence"/>
</dbReference>
<reference evidence="4" key="1">
    <citation type="submission" date="2017-02" db="UniProtKB">
        <authorList>
            <consortium name="WormBaseParasite"/>
        </authorList>
    </citation>
    <scope>IDENTIFICATION</scope>
</reference>
<gene>
    <name evidence="2" type="ORF">ASIM_LOCUS18239</name>
</gene>
<protein>
    <submittedName>
        <fullName evidence="4">RBPJ-interacting and tubulin-associated protein 1</fullName>
    </submittedName>
</protein>
<accession>A0A0M3KCZ1</accession>
<feature type="region of interest" description="Disordered" evidence="1">
    <location>
        <begin position="1"/>
        <end position="122"/>
    </location>
</feature>
<keyword evidence="3" id="KW-1185">Reference proteome</keyword>
<evidence type="ECO:0000256" key="1">
    <source>
        <dbReference type="SAM" id="MobiDB-lite"/>
    </source>
</evidence>
<name>A0A0M3KCZ1_ANISI</name>
<dbReference type="WBParaSite" id="ASIM_0001884301-mRNA-1">
    <property type="protein sequence ID" value="ASIM_0001884301-mRNA-1"/>
    <property type="gene ID" value="ASIM_0001884301"/>
</dbReference>